<reference evidence="3" key="1">
    <citation type="journal article" date="2020" name="New Phytol.">
        <title>Comparative genomics reveals dynamic genome evolution in host specialist ectomycorrhizal fungi.</title>
        <authorList>
            <person name="Lofgren L.A."/>
            <person name="Nguyen N.H."/>
            <person name="Vilgalys R."/>
            <person name="Ruytinx J."/>
            <person name="Liao H.L."/>
            <person name="Branco S."/>
            <person name="Kuo A."/>
            <person name="LaButti K."/>
            <person name="Lipzen A."/>
            <person name="Andreopoulos W."/>
            <person name="Pangilinan J."/>
            <person name="Riley R."/>
            <person name="Hundley H."/>
            <person name="Na H."/>
            <person name="Barry K."/>
            <person name="Grigoriev I.V."/>
            <person name="Stajich J.E."/>
            <person name="Kennedy P.G."/>
        </authorList>
    </citation>
    <scope>NUCLEOTIDE SEQUENCE</scope>
    <source>
        <strain evidence="3">FC423</strain>
    </source>
</reference>
<keyword evidence="4" id="KW-1185">Reference proteome</keyword>
<sequence length="850" mass="94348">MSKRAASNDDAPTPKRIKINDGNQTAPLADKRAWAILEQFLTTDMMYAQMEEALSSYLGNRYSADNWKESRDALFSSDGDDNLTLRNLHAVKAKHIHSASASSDSSVADGPSSARIQSLRKPAKLKNPYLDLAAEEEEEEEEEDHDHNGPSGSWKVTSLPGSSSAASSTELQGGRMYLLHVHRSVTDYIAAHLRKKHFIVKVSAWIPGQLYVVADSPKTIADLLPSSLYLAVKQYVCILDDKREEVERSYCKLPSPAWVRIKHGKYKGDIAQVFDSNLLNDFIVVLVPPRDFPYSMPPRSRSLLDRSHLPNGNTVSNITHGRKNVGCEYKGEKYYMGLLLHSFHRDHLEHVVCPHADDIQLHLQSGWEQSFLKRTVLAFSMQFLHVGDCTKIVQGDLSSEIGKDIERVFRIGDTVRVVAGPYLGVEGHIIQMVEVSKYYLDRRPLSHMLQAQLPTQQLFKPPPDVESIQMGDYIEVLIGEHIGKCGIVRWLPKGADSLWFQDGTLNIPVPISFIRRTHLPHLQTLQYTKDRGYDVKPGDVVRVVRGPEYLMKGVVRSVDFPKARLTLLSDIDHSLVDIPISFVAKVRDANFDSFKKEIGQEVFIIGGDRKGYRATLYSVTSKTCTVAMHGQQHIKIELKDVATSITPPPEKVPSSVAITGTGMSTSMWTAWTSSPEDQAGNPLPGVNPNSLTTKSNPWTVNADDTLDSIDARMEKLKEGPLAWLTKKEFSSKLNTHHMMLKVSPSFMGGRLHNRFVLTACPDPFLGLNGPAPDGCVAVFCSSNSAGAAIQHYHIPVTDLSPAPPHKKNQQCLVLDGSHRGSICNVAKCNIKKNTVDIVIAPSTSINLCFD</sequence>
<dbReference type="Proteomes" id="UP000823399">
    <property type="component" value="Unassembled WGS sequence"/>
</dbReference>
<feature type="domain" description="KOW" evidence="2">
    <location>
        <begin position="408"/>
        <end position="435"/>
    </location>
</feature>
<dbReference type="RefSeq" id="XP_041292007.1">
    <property type="nucleotide sequence ID" value="XM_041433797.1"/>
</dbReference>
<dbReference type="InterPro" id="IPR008991">
    <property type="entry name" value="Translation_prot_SH3-like_sf"/>
</dbReference>
<feature type="domain" description="KOW" evidence="2">
    <location>
        <begin position="467"/>
        <end position="494"/>
    </location>
</feature>
<accession>A0A9P7F568</accession>
<feature type="compositionally biased region" description="Polar residues" evidence="1">
    <location>
        <begin position="150"/>
        <end position="161"/>
    </location>
</feature>
<dbReference type="CDD" id="cd06081">
    <property type="entry name" value="KOW_Spt5_1"/>
    <property type="match status" value="1"/>
</dbReference>
<feature type="region of interest" description="Disordered" evidence="1">
    <location>
        <begin position="1"/>
        <end position="24"/>
    </location>
</feature>
<dbReference type="InterPro" id="IPR014722">
    <property type="entry name" value="Rib_uL2_dom2"/>
</dbReference>
<feature type="region of interest" description="Disordered" evidence="1">
    <location>
        <begin position="134"/>
        <end position="168"/>
    </location>
</feature>
<organism evidence="3 4">
    <name type="scientific">Suillus discolor</name>
    <dbReference type="NCBI Taxonomy" id="1912936"/>
    <lineage>
        <taxon>Eukaryota</taxon>
        <taxon>Fungi</taxon>
        <taxon>Dikarya</taxon>
        <taxon>Basidiomycota</taxon>
        <taxon>Agaricomycotina</taxon>
        <taxon>Agaricomycetes</taxon>
        <taxon>Agaricomycetidae</taxon>
        <taxon>Boletales</taxon>
        <taxon>Suillineae</taxon>
        <taxon>Suillaceae</taxon>
        <taxon>Suillus</taxon>
    </lineage>
</organism>
<feature type="domain" description="KOW" evidence="2">
    <location>
        <begin position="804"/>
        <end position="831"/>
    </location>
</feature>
<dbReference type="AlphaFoldDB" id="A0A9P7F568"/>
<feature type="domain" description="KOW" evidence="2">
    <location>
        <begin position="595"/>
        <end position="622"/>
    </location>
</feature>
<evidence type="ECO:0000259" key="2">
    <source>
        <dbReference type="SMART" id="SM00739"/>
    </source>
</evidence>
<dbReference type="InterPro" id="IPR041973">
    <property type="entry name" value="KOW_Spt5_1"/>
</dbReference>
<gene>
    <name evidence="3" type="ORF">F5147DRAFT_653651</name>
</gene>
<dbReference type="SUPFAM" id="SSF50104">
    <property type="entry name" value="Translation proteins SH3-like domain"/>
    <property type="match status" value="1"/>
</dbReference>
<dbReference type="GeneID" id="64696056"/>
<evidence type="ECO:0000313" key="4">
    <source>
        <dbReference type="Proteomes" id="UP000823399"/>
    </source>
</evidence>
<proteinExistence type="predicted"/>
<protein>
    <recommendedName>
        <fullName evidence="2">KOW domain-containing protein</fullName>
    </recommendedName>
</protein>
<comment type="caution">
    <text evidence="3">The sequence shown here is derived from an EMBL/GenBank/DDBJ whole genome shotgun (WGS) entry which is preliminary data.</text>
</comment>
<dbReference type="OrthoDB" id="28901at2759"/>
<feature type="domain" description="KOW" evidence="2">
    <location>
        <begin position="534"/>
        <end position="561"/>
    </location>
</feature>
<dbReference type="Gene3D" id="2.30.30.30">
    <property type="match status" value="1"/>
</dbReference>
<dbReference type="InterPro" id="IPR005824">
    <property type="entry name" value="KOW"/>
</dbReference>
<evidence type="ECO:0000256" key="1">
    <source>
        <dbReference type="SAM" id="MobiDB-lite"/>
    </source>
</evidence>
<name>A0A9P7F568_9AGAM</name>
<feature type="compositionally biased region" description="Acidic residues" evidence="1">
    <location>
        <begin position="134"/>
        <end position="144"/>
    </location>
</feature>
<dbReference type="EMBL" id="JABBWM010000033">
    <property type="protein sequence ID" value="KAG2107068.1"/>
    <property type="molecule type" value="Genomic_DNA"/>
</dbReference>
<evidence type="ECO:0000313" key="3">
    <source>
        <dbReference type="EMBL" id="KAG2107068.1"/>
    </source>
</evidence>
<dbReference type="SMART" id="SM00739">
    <property type="entry name" value="KOW"/>
    <property type="match status" value="5"/>
</dbReference>